<evidence type="ECO:0000256" key="4">
    <source>
        <dbReference type="SAM" id="Coils"/>
    </source>
</evidence>
<organism evidence="8 9">
    <name type="scientific">Amanita muscaria (strain Koide BX008)</name>
    <dbReference type="NCBI Taxonomy" id="946122"/>
    <lineage>
        <taxon>Eukaryota</taxon>
        <taxon>Fungi</taxon>
        <taxon>Dikarya</taxon>
        <taxon>Basidiomycota</taxon>
        <taxon>Agaricomycotina</taxon>
        <taxon>Agaricomycetes</taxon>
        <taxon>Agaricomycetidae</taxon>
        <taxon>Agaricales</taxon>
        <taxon>Pluteineae</taxon>
        <taxon>Amanitaceae</taxon>
        <taxon>Amanita</taxon>
    </lineage>
</organism>
<dbReference type="SUPFAM" id="SSF57889">
    <property type="entry name" value="Cysteine-rich domain"/>
    <property type="match status" value="1"/>
</dbReference>
<name>A0A0C2X429_AMAMK</name>
<dbReference type="OrthoDB" id="79452at2759"/>
<dbReference type="GO" id="GO:0005096">
    <property type="term" value="F:GTPase activator activity"/>
    <property type="evidence" value="ECO:0007669"/>
    <property type="project" value="UniProtKB-KW"/>
</dbReference>
<reference evidence="8 9" key="1">
    <citation type="submission" date="2014-04" db="EMBL/GenBank/DDBJ databases">
        <title>Evolutionary Origins and Diversification of the Mycorrhizal Mutualists.</title>
        <authorList>
            <consortium name="DOE Joint Genome Institute"/>
            <consortium name="Mycorrhizal Genomics Consortium"/>
            <person name="Kohler A."/>
            <person name="Kuo A."/>
            <person name="Nagy L.G."/>
            <person name="Floudas D."/>
            <person name="Copeland A."/>
            <person name="Barry K.W."/>
            <person name="Cichocki N."/>
            <person name="Veneault-Fourrey C."/>
            <person name="LaButti K."/>
            <person name="Lindquist E.A."/>
            <person name="Lipzen A."/>
            <person name="Lundell T."/>
            <person name="Morin E."/>
            <person name="Murat C."/>
            <person name="Riley R."/>
            <person name="Ohm R."/>
            <person name="Sun H."/>
            <person name="Tunlid A."/>
            <person name="Henrissat B."/>
            <person name="Grigoriev I.V."/>
            <person name="Hibbett D.S."/>
            <person name="Martin F."/>
        </authorList>
    </citation>
    <scope>NUCLEOTIDE SEQUENCE [LARGE SCALE GENOMIC DNA]</scope>
    <source>
        <strain evidence="8 9">Koide BX008</strain>
    </source>
</reference>
<protein>
    <recommendedName>
        <fullName evidence="10">RhoGAP-domain-containing protein</fullName>
    </recommendedName>
</protein>
<dbReference type="GO" id="GO:0007165">
    <property type="term" value="P:signal transduction"/>
    <property type="evidence" value="ECO:0007669"/>
    <property type="project" value="InterPro"/>
</dbReference>
<gene>
    <name evidence="8" type="ORF">M378DRAFT_184819</name>
</gene>
<dbReference type="GO" id="GO:0005737">
    <property type="term" value="C:cytoplasm"/>
    <property type="evidence" value="ECO:0007669"/>
    <property type="project" value="TreeGrafter"/>
</dbReference>
<feature type="domain" description="Phorbol-ester/DAG-type" evidence="6">
    <location>
        <begin position="329"/>
        <end position="376"/>
    </location>
</feature>
<dbReference type="PROSITE" id="PS50238">
    <property type="entry name" value="RHOGAP"/>
    <property type="match status" value="1"/>
</dbReference>
<feature type="region of interest" description="Disordered" evidence="5">
    <location>
        <begin position="248"/>
        <end position="308"/>
    </location>
</feature>
<dbReference type="PANTHER" id="PTHR23176">
    <property type="entry name" value="RHO/RAC/CDC GTPASE-ACTIVATING PROTEIN"/>
    <property type="match status" value="1"/>
</dbReference>
<keyword evidence="9" id="KW-1185">Reference proteome</keyword>
<dbReference type="SUPFAM" id="SSF48350">
    <property type="entry name" value="GTPase activation domain, GAP"/>
    <property type="match status" value="1"/>
</dbReference>
<dbReference type="GO" id="GO:0046872">
    <property type="term" value="F:metal ion binding"/>
    <property type="evidence" value="ECO:0007669"/>
    <property type="project" value="UniProtKB-KW"/>
</dbReference>
<keyword evidence="2" id="KW-0479">Metal-binding</keyword>
<sequence length="594" mass="67580">MSDEEGLEPILAHIRRLLQDETEAKLSLDRKLIETTVKACEQRLGELTELKRTSKQYMEGLTVAQAEYDRELKAKREAETEITRLRILLSGQTAQLAALSSENRRQEQRKKSVHDVHDSLRGLENDLARLIVERDIMLAEIQELSNVKKFLTSRSPSSNTSSASFVRSLSQGMENLKGQYQRDLVPLKQERQAFVRETSELKTTRDALLEETAVLNVRNDEIVSLNQQYMRRLESYPVAHMKEVDYARRSHDKNSRSQHSQATNHTLPSIPSANVSYLGTEEDTRNKGNQRNDIDTATPKKFKWPGSRGKELPQITVINELARSRPQLDHNFTQVSILRFTRCEHCGDKTFGSQLRCSLCNLSIHVRCAANVNTACNQSLATMKDDHSSSAQSMFGRDLTEQATTDCSGADHFVPHIVEKCIEAVETLALDYEGLYRKNGGAGQSRLITQLFERGDYSAFDLRDSERFPDICSVTSVLKNYFRSLPVPLLTFDLCDDFISAAQIPDPRLKYQTLQQLVNKLPRAHYQTLKKLMLHLHHVHEHNDQNRMNARNLGVVFGPTLMRSRYPGSEFSDMAGKALSIEWLVENAPSIFTD</sequence>
<evidence type="ECO:0000256" key="3">
    <source>
        <dbReference type="ARBA" id="ARBA00022833"/>
    </source>
</evidence>
<dbReference type="EMBL" id="KN818227">
    <property type="protein sequence ID" value="KIL68972.1"/>
    <property type="molecule type" value="Genomic_DNA"/>
</dbReference>
<dbReference type="InterPro" id="IPR046349">
    <property type="entry name" value="C1-like_sf"/>
</dbReference>
<evidence type="ECO:0000313" key="8">
    <source>
        <dbReference type="EMBL" id="KIL68972.1"/>
    </source>
</evidence>
<evidence type="ECO:0000313" key="9">
    <source>
        <dbReference type="Proteomes" id="UP000054549"/>
    </source>
</evidence>
<evidence type="ECO:0000256" key="1">
    <source>
        <dbReference type="ARBA" id="ARBA00022468"/>
    </source>
</evidence>
<dbReference type="Gene3D" id="1.10.555.10">
    <property type="entry name" value="Rho GTPase activation protein"/>
    <property type="match status" value="1"/>
</dbReference>
<dbReference type="AlphaFoldDB" id="A0A0C2X429"/>
<dbReference type="InterPro" id="IPR000198">
    <property type="entry name" value="RhoGAP_dom"/>
</dbReference>
<dbReference type="Proteomes" id="UP000054549">
    <property type="component" value="Unassembled WGS sequence"/>
</dbReference>
<feature type="domain" description="Rho-GAP" evidence="7">
    <location>
        <begin position="397"/>
        <end position="592"/>
    </location>
</feature>
<dbReference type="InterPro" id="IPR002219">
    <property type="entry name" value="PKC_DAG/PE"/>
</dbReference>
<dbReference type="STRING" id="946122.A0A0C2X429"/>
<dbReference type="SMART" id="SM00109">
    <property type="entry name" value="C1"/>
    <property type="match status" value="1"/>
</dbReference>
<dbReference type="HOGENOM" id="CLU_017132_0_0_1"/>
<dbReference type="Gene3D" id="3.30.60.20">
    <property type="match status" value="1"/>
</dbReference>
<keyword evidence="1" id="KW-0343">GTPase activation</keyword>
<keyword evidence="4" id="KW-0175">Coiled coil</keyword>
<dbReference type="Pfam" id="PF00130">
    <property type="entry name" value="C1_1"/>
    <property type="match status" value="1"/>
</dbReference>
<proteinExistence type="predicted"/>
<dbReference type="FunCoup" id="A0A0C2X429">
    <property type="interactions" value="290"/>
</dbReference>
<dbReference type="InterPro" id="IPR050729">
    <property type="entry name" value="Rho-GAP"/>
</dbReference>
<evidence type="ECO:0000259" key="7">
    <source>
        <dbReference type="PROSITE" id="PS50238"/>
    </source>
</evidence>
<dbReference type="InterPro" id="IPR008936">
    <property type="entry name" value="Rho_GTPase_activation_prot"/>
</dbReference>
<evidence type="ECO:0000259" key="6">
    <source>
        <dbReference type="PROSITE" id="PS50081"/>
    </source>
</evidence>
<evidence type="ECO:0000256" key="2">
    <source>
        <dbReference type="ARBA" id="ARBA00022723"/>
    </source>
</evidence>
<dbReference type="FunFam" id="1.10.555.10:FF:000043">
    <property type="entry name" value="Rho GTPase activator Rga"/>
    <property type="match status" value="1"/>
</dbReference>
<feature type="coiled-coil region" evidence="4">
    <location>
        <begin position="61"/>
        <end position="140"/>
    </location>
</feature>
<evidence type="ECO:0000256" key="5">
    <source>
        <dbReference type="SAM" id="MobiDB-lite"/>
    </source>
</evidence>
<feature type="compositionally biased region" description="Basic and acidic residues" evidence="5">
    <location>
        <begin position="282"/>
        <end position="294"/>
    </location>
</feature>
<dbReference type="PANTHER" id="PTHR23176:SF128">
    <property type="entry name" value="RHO GTPASE-ACTIVATING PROTEIN RGD1"/>
    <property type="match status" value="1"/>
</dbReference>
<feature type="compositionally biased region" description="Polar residues" evidence="5">
    <location>
        <begin position="257"/>
        <end position="277"/>
    </location>
</feature>
<dbReference type="InParanoid" id="A0A0C2X429"/>
<accession>A0A0C2X429</accession>
<dbReference type="SMART" id="SM00324">
    <property type="entry name" value="RhoGAP"/>
    <property type="match status" value="1"/>
</dbReference>
<dbReference type="Pfam" id="PF00620">
    <property type="entry name" value="RhoGAP"/>
    <property type="match status" value="1"/>
</dbReference>
<dbReference type="PROSITE" id="PS50081">
    <property type="entry name" value="ZF_DAG_PE_2"/>
    <property type="match status" value="1"/>
</dbReference>
<evidence type="ECO:0008006" key="10">
    <source>
        <dbReference type="Google" id="ProtNLM"/>
    </source>
</evidence>
<keyword evidence="3" id="KW-0862">Zinc</keyword>